<organism evidence="2">
    <name type="scientific">freshwater metagenome</name>
    <dbReference type="NCBI Taxonomy" id="449393"/>
    <lineage>
        <taxon>unclassified sequences</taxon>
        <taxon>metagenomes</taxon>
        <taxon>ecological metagenomes</taxon>
    </lineage>
</organism>
<name>A0A6J6DAP4_9ZZZZ</name>
<dbReference type="Gene3D" id="3.40.50.10860">
    <property type="entry name" value="Leucine Dehydrogenase, chain A, domain 1"/>
    <property type="match status" value="1"/>
</dbReference>
<dbReference type="GO" id="GO:0009423">
    <property type="term" value="P:chorismate biosynthetic process"/>
    <property type="evidence" value="ECO:0007669"/>
    <property type="project" value="TreeGrafter"/>
</dbReference>
<accession>A0A6J6DAP4</accession>
<sequence>MPLKTEAFTIASRHDEWSQLAGVSNTIFLDDAGIQAFNTDVVGIVDPLRRLFAKTERRSPETAVIIGAGATAASAAIAVAELGCRHVSVVARDSSRATHVRELCERLDVSCDVTRLDDLSALEASELTISTVPGSAGVRLDMDVRDGDVLFDIAYGVWPSINSQRWQASGGQAINGLAMLAAQALRQVRVFVGGSPETELPDERRVRSAMNAAVGLDESGLFALSVG</sequence>
<dbReference type="GO" id="GO:0004764">
    <property type="term" value="F:shikimate 3-dehydrogenase (NADP+) activity"/>
    <property type="evidence" value="ECO:0007669"/>
    <property type="project" value="InterPro"/>
</dbReference>
<evidence type="ECO:0000259" key="1">
    <source>
        <dbReference type="Pfam" id="PF01488"/>
    </source>
</evidence>
<dbReference type="InterPro" id="IPR036291">
    <property type="entry name" value="NAD(P)-bd_dom_sf"/>
</dbReference>
<dbReference type="PANTHER" id="PTHR21089:SF1">
    <property type="entry name" value="BIFUNCTIONAL 3-DEHYDROQUINATE DEHYDRATASE_SHIKIMATE DEHYDROGENASE, CHLOROPLASTIC"/>
    <property type="match status" value="1"/>
</dbReference>
<dbReference type="GO" id="GO:0019632">
    <property type="term" value="P:shikimate metabolic process"/>
    <property type="evidence" value="ECO:0007669"/>
    <property type="project" value="TreeGrafter"/>
</dbReference>
<dbReference type="AlphaFoldDB" id="A0A6J6DAP4"/>
<proteinExistence type="predicted"/>
<dbReference type="GO" id="GO:0050661">
    <property type="term" value="F:NADP binding"/>
    <property type="evidence" value="ECO:0007669"/>
    <property type="project" value="TreeGrafter"/>
</dbReference>
<reference evidence="2" key="1">
    <citation type="submission" date="2020-05" db="EMBL/GenBank/DDBJ databases">
        <authorList>
            <person name="Chiriac C."/>
            <person name="Salcher M."/>
            <person name="Ghai R."/>
            <person name="Kavagutti S V."/>
        </authorList>
    </citation>
    <scope>NUCLEOTIDE SEQUENCE</scope>
</reference>
<feature type="domain" description="Quinate/shikimate 5-dehydrogenase/glutamyl-tRNA reductase" evidence="1">
    <location>
        <begin position="59"/>
        <end position="132"/>
    </location>
</feature>
<evidence type="ECO:0000313" key="2">
    <source>
        <dbReference type="EMBL" id="CAB4560991.1"/>
    </source>
</evidence>
<dbReference type="Gene3D" id="3.40.50.720">
    <property type="entry name" value="NAD(P)-binding Rossmann-like Domain"/>
    <property type="match status" value="1"/>
</dbReference>
<dbReference type="PANTHER" id="PTHR21089">
    <property type="entry name" value="SHIKIMATE DEHYDROGENASE"/>
    <property type="match status" value="1"/>
</dbReference>
<dbReference type="GO" id="GO:0005829">
    <property type="term" value="C:cytosol"/>
    <property type="evidence" value="ECO:0007669"/>
    <property type="project" value="TreeGrafter"/>
</dbReference>
<dbReference type="Pfam" id="PF01488">
    <property type="entry name" value="Shikimate_DH"/>
    <property type="match status" value="1"/>
</dbReference>
<protein>
    <submittedName>
        <fullName evidence="2">Unannotated protein</fullName>
    </submittedName>
</protein>
<dbReference type="InterPro" id="IPR022893">
    <property type="entry name" value="Shikimate_DH_fam"/>
</dbReference>
<dbReference type="SUPFAM" id="SSF51735">
    <property type="entry name" value="NAD(P)-binding Rossmann-fold domains"/>
    <property type="match status" value="1"/>
</dbReference>
<gene>
    <name evidence="2" type="ORF">UFOPK1591_00729</name>
</gene>
<dbReference type="EMBL" id="CAEZTD010000046">
    <property type="protein sequence ID" value="CAB4560991.1"/>
    <property type="molecule type" value="Genomic_DNA"/>
</dbReference>
<dbReference type="InterPro" id="IPR006151">
    <property type="entry name" value="Shikm_DH/Glu-tRNA_Rdtase"/>
</dbReference>